<dbReference type="PROSITE" id="PS50048">
    <property type="entry name" value="ZN2_CY6_FUNGAL_2"/>
    <property type="match status" value="1"/>
</dbReference>
<feature type="compositionally biased region" description="Basic and acidic residues" evidence="3">
    <location>
        <begin position="1"/>
        <end position="12"/>
    </location>
</feature>
<protein>
    <submittedName>
        <fullName evidence="5">Sterol uptake control 2</fullName>
    </submittedName>
</protein>
<sequence>MPHPRPPPEPRHTAQASAPPSTSRPAVYKPRISRNFPRSRNGCLTCKSRKKKCDETHPVCGCCAKKNLDCSWPESKAQKEGARHHVAAQLRLKPGELNKSQVSSYSLMGSSSSLLCHQWSLSYSREFLNNPNSRLLFDRYLSRTSVQLGIISPKGNPFIHCVLPLAFSDKLVMNCILALAGVEYGEEIPAVTVPTIWKHYSLVLRDLKASVSQGMQEEKRLHLLLVTIFLAIFESISGNSQTSLHHLKASRQLVLSISSNPSSLLTQEHRDVWGFLLEMYSYRALIASITPLGAVESQPIIVDPFLNSLSTLTQYKTYGFQFSFGYSLFQFIPEVSQITNQRMAEENSGTFSASTYMSYMSLRSRLSSWNSCILAEETNIGSQNIVAATIYQNSLLIYLYSYFCDSDPGTLLEMELLANRAFPLLISLSQSQVASIMMWPTLMVSSCLRQEEQYDMVREGISHVDFNSKTVKQCLELLNLLWADSDLRAYGPRGLDLIMKKKGWSLYMS</sequence>
<keyword evidence="2" id="KW-0539">Nucleus</keyword>
<evidence type="ECO:0000256" key="3">
    <source>
        <dbReference type="SAM" id="MobiDB-lite"/>
    </source>
</evidence>
<feature type="domain" description="Zn(2)-C6 fungal-type" evidence="4">
    <location>
        <begin position="42"/>
        <end position="72"/>
    </location>
</feature>
<dbReference type="OrthoDB" id="1919336at2759"/>
<feature type="region of interest" description="Disordered" evidence="3">
    <location>
        <begin position="1"/>
        <end position="28"/>
    </location>
</feature>
<dbReference type="SUPFAM" id="SSF57701">
    <property type="entry name" value="Zn2/Cys6 DNA-binding domain"/>
    <property type="match status" value="1"/>
</dbReference>
<dbReference type="PANTHER" id="PTHR37534:SF46">
    <property type="entry name" value="ZN(II)2CYS6 TRANSCRIPTION FACTOR (EUROFUNG)"/>
    <property type="match status" value="1"/>
</dbReference>
<dbReference type="Gene3D" id="4.10.240.10">
    <property type="entry name" value="Zn(2)-C6 fungal-type DNA-binding domain"/>
    <property type="match status" value="1"/>
</dbReference>
<reference evidence="5" key="1">
    <citation type="submission" date="2019-07" db="EMBL/GenBank/DDBJ databases">
        <title>Hyphodiscus hymeniophilus genome sequencing and assembly.</title>
        <authorList>
            <person name="Kramer G."/>
            <person name="Nodwell J."/>
        </authorList>
    </citation>
    <scope>NUCLEOTIDE SEQUENCE</scope>
    <source>
        <strain evidence="5">ATCC 34498</strain>
    </source>
</reference>
<dbReference type="GO" id="GO:0008270">
    <property type="term" value="F:zinc ion binding"/>
    <property type="evidence" value="ECO:0007669"/>
    <property type="project" value="InterPro"/>
</dbReference>
<dbReference type="CDD" id="cd00067">
    <property type="entry name" value="GAL4"/>
    <property type="match status" value="1"/>
</dbReference>
<dbReference type="InterPro" id="IPR021858">
    <property type="entry name" value="Fun_TF"/>
</dbReference>
<dbReference type="InterPro" id="IPR036864">
    <property type="entry name" value="Zn2-C6_fun-type_DNA-bd_sf"/>
</dbReference>
<evidence type="ECO:0000313" key="6">
    <source>
        <dbReference type="Proteomes" id="UP000785200"/>
    </source>
</evidence>
<accession>A0A9P6VJ78</accession>
<organism evidence="5 6">
    <name type="scientific">Hyphodiscus hymeniophilus</name>
    <dbReference type="NCBI Taxonomy" id="353542"/>
    <lineage>
        <taxon>Eukaryota</taxon>
        <taxon>Fungi</taxon>
        <taxon>Dikarya</taxon>
        <taxon>Ascomycota</taxon>
        <taxon>Pezizomycotina</taxon>
        <taxon>Leotiomycetes</taxon>
        <taxon>Helotiales</taxon>
        <taxon>Hyphodiscaceae</taxon>
        <taxon>Hyphodiscus</taxon>
    </lineage>
</organism>
<dbReference type="GO" id="GO:0000981">
    <property type="term" value="F:DNA-binding transcription factor activity, RNA polymerase II-specific"/>
    <property type="evidence" value="ECO:0007669"/>
    <property type="project" value="InterPro"/>
</dbReference>
<dbReference type="EMBL" id="VNKQ01000008">
    <property type="protein sequence ID" value="KAG0649106.1"/>
    <property type="molecule type" value="Genomic_DNA"/>
</dbReference>
<gene>
    <name evidence="5" type="ORF">D0Z07_4390</name>
</gene>
<dbReference type="Pfam" id="PF00172">
    <property type="entry name" value="Zn_clus"/>
    <property type="match status" value="1"/>
</dbReference>
<evidence type="ECO:0000313" key="5">
    <source>
        <dbReference type="EMBL" id="KAG0649106.1"/>
    </source>
</evidence>
<dbReference type="SMART" id="SM00066">
    <property type="entry name" value="GAL4"/>
    <property type="match status" value="1"/>
</dbReference>
<name>A0A9P6VJ78_9HELO</name>
<evidence type="ECO:0000256" key="2">
    <source>
        <dbReference type="ARBA" id="ARBA00023242"/>
    </source>
</evidence>
<dbReference type="AlphaFoldDB" id="A0A9P6VJ78"/>
<dbReference type="InterPro" id="IPR001138">
    <property type="entry name" value="Zn2Cys6_DnaBD"/>
</dbReference>
<comment type="subcellular location">
    <subcellularLocation>
        <location evidence="1">Nucleus</location>
    </subcellularLocation>
</comment>
<dbReference type="GO" id="GO:0005634">
    <property type="term" value="C:nucleus"/>
    <property type="evidence" value="ECO:0007669"/>
    <property type="project" value="UniProtKB-SubCell"/>
</dbReference>
<dbReference type="Proteomes" id="UP000785200">
    <property type="component" value="Unassembled WGS sequence"/>
</dbReference>
<dbReference type="PROSITE" id="PS00463">
    <property type="entry name" value="ZN2_CY6_FUNGAL_1"/>
    <property type="match status" value="1"/>
</dbReference>
<dbReference type="PANTHER" id="PTHR37534">
    <property type="entry name" value="TRANSCRIPTIONAL ACTIVATOR PROTEIN UGA3"/>
    <property type="match status" value="1"/>
</dbReference>
<comment type="caution">
    <text evidence="5">The sequence shown here is derived from an EMBL/GenBank/DDBJ whole genome shotgun (WGS) entry which is preliminary data.</text>
</comment>
<proteinExistence type="predicted"/>
<evidence type="ECO:0000259" key="4">
    <source>
        <dbReference type="PROSITE" id="PS50048"/>
    </source>
</evidence>
<evidence type="ECO:0000256" key="1">
    <source>
        <dbReference type="ARBA" id="ARBA00004123"/>
    </source>
</evidence>
<feature type="compositionally biased region" description="Polar residues" evidence="3">
    <location>
        <begin position="14"/>
        <end position="24"/>
    </location>
</feature>
<dbReference type="Pfam" id="PF11951">
    <property type="entry name" value="Fungal_trans_2"/>
    <property type="match status" value="1"/>
</dbReference>
<keyword evidence="6" id="KW-1185">Reference proteome</keyword>